<dbReference type="EC" id="3.1.3.48" evidence="2"/>
<dbReference type="CDD" id="cd16343">
    <property type="entry name" value="LMWPTP"/>
    <property type="match status" value="1"/>
</dbReference>
<evidence type="ECO:0000256" key="3">
    <source>
        <dbReference type="ARBA" id="ARBA00022801"/>
    </source>
</evidence>
<evidence type="ECO:0000256" key="5">
    <source>
        <dbReference type="PIRSR" id="PIRSR617867-1"/>
    </source>
</evidence>
<evidence type="ECO:0000256" key="1">
    <source>
        <dbReference type="ARBA" id="ARBA00011063"/>
    </source>
</evidence>
<evidence type="ECO:0000256" key="2">
    <source>
        <dbReference type="ARBA" id="ARBA00013064"/>
    </source>
</evidence>
<dbReference type="PRINTS" id="PR00719">
    <property type="entry name" value="LMWPTPASE"/>
</dbReference>
<organism evidence="7 8">
    <name type="scientific">Arenimonas terrae</name>
    <dbReference type="NCBI Taxonomy" id="2546226"/>
    <lineage>
        <taxon>Bacteria</taxon>
        <taxon>Pseudomonadati</taxon>
        <taxon>Pseudomonadota</taxon>
        <taxon>Gammaproteobacteria</taxon>
        <taxon>Lysobacterales</taxon>
        <taxon>Lysobacteraceae</taxon>
        <taxon>Arenimonas</taxon>
    </lineage>
</organism>
<dbReference type="OrthoDB" id="9784339at2"/>
<dbReference type="EMBL" id="SMDR01000001">
    <property type="protein sequence ID" value="TNJ34699.1"/>
    <property type="molecule type" value="Genomic_DNA"/>
</dbReference>
<sequence length="155" mass="16587">MNILFVCMGNICRSPLLEGWARQVLAGAGHPATSGLDSAGTGDWHAGQPPDARAIAAAARHGIDLSEQRARGVVAEDFQRFDLILCADRENLSWLQARGGPAAQERVALALDWCGVIPGGEMPDPYYGTAADFDHACRLARDAAHGLLRRLSRQA</sequence>
<dbReference type="InterPro" id="IPR050438">
    <property type="entry name" value="LMW_PTPase"/>
</dbReference>
<dbReference type="AlphaFoldDB" id="A0A5C4RUT5"/>
<keyword evidence="8" id="KW-1185">Reference proteome</keyword>
<dbReference type="InterPro" id="IPR023485">
    <property type="entry name" value="Ptyr_pPase"/>
</dbReference>
<comment type="caution">
    <text evidence="7">The sequence shown here is derived from an EMBL/GenBank/DDBJ whole genome shotgun (WGS) entry which is preliminary data.</text>
</comment>
<feature type="active site" description="Nucleophile" evidence="5">
    <location>
        <position position="13"/>
    </location>
</feature>
<feature type="domain" description="Phosphotyrosine protein phosphatase I" evidence="6">
    <location>
        <begin position="1"/>
        <end position="150"/>
    </location>
</feature>
<dbReference type="Proteomes" id="UP000305760">
    <property type="component" value="Unassembled WGS sequence"/>
</dbReference>
<dbReference type="PANTHER" id="PTHR11717">
    <property type="entry name" value="LOW MOLECULAR WEIGHT PROTEIN TYROSINE PHOSPHATASE"/>
    <property type="match status" value="1"/>
</dbReference>
<feature type="active site" description="Proton donor" evidence="5">
    <location>
        <position position="124"/>
    </location>
</feature>
<evidence type="ECO:0000259" key="6">
    <source>
        <dbReference type="SMART" id="SM00226"/>
    </source>
</evidence>
<evidence type="ECO:0000313" key="8">
    <source>
        <dbReference type="Proteomes" id="UP000305760"/>
    </source>
</evidence>
<comment type="similarity">
    <text evidence="1">Belongs to the low molecular weight phosphotyrosine protein phosphatase family.</text>
</comment>
<gene>
    <name evidence="7" type="ORF">E1B00_02650</name>
</gene>
<name>A0A5C4RUT5_9GAMM</name>
<dbReference type="InterPro" id="IPR036196">
    <property type="entry name" value="Ptyr_pPase_sf"/>
</dbReference>
<accession>A0A5C4RUT5</accession>
<proteinExistence type="inferred from homology"/>
<keyword evidence="4" id="KW-0904">Protein phosphatase</keyword>
<dbReference type="GO" id="GO:0004725">
    <property type="term" value="F:protein tyrosine phosphatase activity"/>
    <property type="evidence" value="ECO:0007669"/>
    <property type="project" value="UniProtKB-EC"/>
</dbReference>
<feature type="active site" description="Nucleophile" evidence="5">
    <location>
        <position position="7"/>
    </location>
</feature>
<dbReference type="Pfam" id="PF01451">
    <property type="entry name" value="LMWPc"/>
    <property type="match status" value="1"/>
</dbReference>
<evidence type="ECO:0000256" key="4">
    <source>
        <dbReference type="ARBA" id="ARBA00022912"/>
    </source>
</evidence>
<dbReference type="InterPro" id="IPR017867">
    <property type="entry name" value="Tyr_phospatase_low_mol_wt"/>
</dbReference>
<reference evidence="7 8" key="1">
    <citation type="submission" date="2019-03" db="EMBL/GenBank/DDBJ databases">
        <title>Arenimonas daejeonensis sp. nov., isolated from compost.</title>
        <authorList>
            <person name="Jeon C.O."/>
        </authorList>
    </citation>
    <scope>NUCLEOTIDE SEQUENCE [LARGE SCALE GENOMIC DNA]</scope>
    <source>
        <strain evidence="7 8">R29</strain>
    </source>
</reference>
<dbReference type="Gene3D" id="3.40.50.2300">
    <property type="match status" value="1"/>
</dbReference>
<protein>
    <recommendedName>
        <fullName evidence="2">protein-tyrosine-phosphatase</fullName>
        <ecNumber evidence="2">3.1.3.48</ecNumber>
    </recommendedName>
</protein>
<keyword evidence="3" id="KW-0378">Hydrolase</keyword>
<dbReference type="SUPFAM" id="SSF52788">
    <property type="entry name" value="Phosphotyrosine protein phosphatases I"/>
    <property type="match status" value="1"/>
</dbReference>
<dbReference type="PANTHER" id="PTHR11717:SF7">
    <property type="entry name" value="LOW MOLECULAR WEIGHT PHOSPHOTYROSINE PROTEIN PHOSPHATASE"/>
    <property type="match status" value="1"/>
</dbReference>
<dbReference type="SMART" id="SM00226">
    <property type="entry name" value="LMWPc"/>
    <property type="match status" value="1"/>
</dbReference>
<dbReference type="RefSeq" id="WP_139445333.1">
    <property type="nucleotide sequence ID" value="NZ_SMDR01000001.1"/>
</dbReference>
<evidence type="ECO:0000313" key="7">
    <source>
        <dbReference type="EMBL" id="TNJ34699.1"/>
    </source>
</evidence>